<comment type="caution">
    <text evidence="2">The sequence shown here is derived from an EMBL/GenBank/DDBJ whole genome shotgun (WGS) entry which is preliminary data.</text>
</comment>
<evidence type="ECO:0000313" key="11">
    <source>
        <dbReference type="Proteomes" id="UP000266196"/>
    </source>
</evidence>
<dbReference type="Proteomes" id="UP000285430">
    <property type="component" value="Unassembled WGS sequence"/>
</dbReference>
<evidence type="ECO:0000313" key="2">
    <source>
        <dbReference type="EMBL" id="RHY20509.1"/>
    </source>
</evidence>
<dbReference type="EMBL" id="QUTD01004457">
    <property type="protein sequence ID" value="RHY67970.1"/>
    <property type="molecule type" value="Genomic_DNA"/>
</dbReference>
<dbReference type="Proteomes" id="UP000266239">
    <property type="component" value="Unassembled WGS sequence"/>
</dbReference>
<evidence type="ECO:0000313" key="3">
    <source>
        <dbReference type="EMBL" id="RHY32765.1"/>
    </source>
</evidence>
<evidence type="ECO:0000313" key="15">
    <source>
        <dbReference type="Proteomes" id="UP000286510"/>
    </source>
</evidence>
<dbReference type="EMBL" id="QUTE01009467">
    <property type="protein sequence ID" value="RHZ18644.1"/>
    <property type="molecule type" value="Genomic_DNA"/>
</dbReference>
<protein>
    <submittedName>
        <fullName evidence="2">Uncharacterized protein</fullName>
    </submittedName>
</protein>
<evidence type="ECO:0000313" key="13">
    <source>
        <dbReference type="Proteomes" id="UP000266643"/>
    </source>
</evidence>
<evidence type="ECO:0000313" key="10">
    <source>
        <dbReference type="Proteomes" id="UP000265716"/>
    </source>
</evidence>
<feature type="transmembrane region" description="Helical" evidence="1">
    <location>
        <begin position="69"/>
        <end position="90"/>
    </location>
</feature>
<dbReference type="EMBL" id="QUTC01006856">
    <property type="protein sequence ID" value="RHY50109.1"/>
    <property type="molecule type" value="Genomic_DNA"/>
</dbReference>
<proteinExistence type="predicted"/>
<dbReference type="AlphaFoldDB" id="A0A397BID0"/>
<organism evidence="2 9">
    <name type="scientific">Aphanomyces astaci</name>
    <name type="common">Crayfish plague agent</name>
    <dbReference type="NCBI Taxonomy" id="112090"/>
    <lineage>
        <taxon>Eukaryota</taxon>
        <taxon>Sar</taxon>
        <taxon>Stramenopiles</taxon>
        <taxon>Oomycota</taxon>
        <taxon>Saprolegniomycetes</taxon>
        <taxon>Saprolegniales</taxon>
        <taxon>Verrucalvaceae</taxon>
        <taxon>Aphanomyces</taxon>
    </lineage>
</organism>
<dbReference type="EMBL" id="QUSZ01002890">
    <property type="protein sequence ID" value="RHY20509.1"/>
    <property type="molecule type" value="Genomic_DNA"/>
</dbReference>
<name>A0A397BID0_APHAT</name>
<reference evidence="9 10" key="1">
    <citation type="submission" date="2018-08" db="EMBL/GenBank/DDBJ databases">
        <title>Aphanomyces genome sequencing and annotation.</title>
        <authorList>
            <person name="Minardi D."/>
            <person name="Oidtmann B."/>
            <person name="Van Der Giezen M."/>
            <person name="Studholme D.J."/>
        </authorList>
    </citation>
    <scope>NUCLEOTIDE SEQUENCE [LARGE SCALE GENOMIC DNA]</scope>
    <source>
        <strain evidence="7 11">197901</strain>
        <strain evidence="5 13">D2</strain>
        <strain evidence="6 14">Da</strain>
        <strain evidence="8 15">FDL457</strain>
        <strain evidence="2 9">Kv</strain>
        <strain evidence="4 10">SA</strain>
        <strain evidence="3 12">Yx</strain>
    </source>
</reference>
<keyword evidence="1" id="KW-0812">Transmembrane</keyword>
<feature type="transmembrane region" description="Helical" evidence="1">
    <location>
        <begin position="42"/>
        <end position="63"/>
    </location>
</feature>
<dbReference type="Proteomes" id="UP000266643">
    <property type="component" value="Unassembled WGS sequence"/>
</dbReference>
<dbReference type="EMBL" id="QUTF01005760">
    <property type="protein sequence ID" value="RHZ41020.1"/>
    <property type="molecule type" value="Genomic_DNA"/>
</dbReference>
<accession>A0A397BID0</accession>
<evidence type="ECO:0000313" key="7">
    <source>
        <dbReference type="EMBL" id="RHZ18644.1"/>
    </source>
</evidence>
<evidence type="ECO:0000256" key="1">
    <source>
        <dbReference type="SAM" id="Phobius"/>
    </source>
</evidence>
<sequence length="114" mass="12489">MTPPFFDLLDASVISSIDYDTHIWNYHTLCAMSDIFINDKELWELATVDMNVMTVTMGVALVIETAAVIVLAVTTAALVAMTVTLTTLLIMQSTVTMDAVVLRLLPTTPSYHPP</sequence>
<dbReference type="EMBL" id="QUTH01005230">
    <property type="protein sequence ID" value="RHZ10491.1"/>
    <property type="molecule type" value="Genomic_DNA"/>
</dbReference>
<evidence type="ECO:0000313" key="8">
    <source>
        <dbReference type="EMBL" id="RHZ41020.1"/>
    </source>
</evidence>
<evidence type="ECO:0000313" key="14">
    <source>
        <dbReference type="Proteomes" id="UP000285430"/>
    </source>
</evidence>
<evidence type="ECO:0000313" key="4">
    <source>
        <dbReference type="EMBL" id="RHY50109.1"/>
    </source>
</evidence>
<dbReference type="Proteomes" id="UP000265427">
    <property type="component" value="Unassembled WGS sequence"/>
</dbReference>
<dbReference type="EMBL" id="QUTA01001474">
    <property type="protein sequence ID" value="RHY32765.1"/>
    <property type="molecule type" value="Genomic_DNA"/>
</dbReference>
<evidence type="ECO:0000313" key="6">
    <source>
        <dbReference type="EMBL" id="RHZ10491.1"/>
    </source>
</evidence>
<keyword evidence="1" id="KW-0472">Membrane</keyword>
<dbReference type="Proteomes" id="UP000265716">
    <property type="component" value="Unassembled WGS sequence"/>
</dbReference>
<dbReference type="Proteomes" id="UP000266196">
    <property type="component" value="Unassembled WGS sequence"/>
</dbReference>
<gene>
    <name evidence="3" type="ORF">DYB25_013930</name>
    <name evidence="8" type="ORF">DYB26_007955</name>
    <name evidence="5" type="ORF">DYB30_009366</name>
    <name evidence="7" type="ORF">DYB31_004503</name>
    <name evidence="2" type="ORF">DYB36_011001</name>
    <name evidence="6" type="ORF">DYB37_013914</name>
    <name evidence="4" type="ORF">DYB38_009488</name>
</gene>
<dbReference type="Proteomes" id="UP000286510">
    <property type="component" value="Unassembled WGS sequence"/>
</dbReference>
<keyword evidence="1" id="KW-1133">Transmembrane helix</keyword>
<evidence type="ECO:0000313" key="12">
    <source>
        <dbReference type="Proteomes" id="UP000266239"/>
    </source>
</evidence>
<evidence type="ECO:0000313" key="9">
    <source>
        <dbReference type="Proteomes" id="UP000265427"/>
    </source>
</evidence>
<evidence type="ECO:0000313" key="5">
    <source>
        <dbReference type="EMBL" id="RHY67970.1"/>
    </source>
</evidence>